<evidence type="ECO:0000313" key="3">
    <source>
        <dbReference type="Proteomes" id="UP000521227"/>
    </source>
</evidence>
<sequence>MQDDQHRERGKSAACRQAKRGWSETDWSITIRPQHRRAFFNPRGEQASPLNAQIENIVLPGLRRAGIFADVVCAGKCRRSLDAVTLRCRSEAEASKGDGNVPVGHPSRLARARISG</sequence>
<proteinExistence type="predicted"/>
<dbReference type="Proteomes" id="UP000521227">
    <property type="component" value="Unassembled WGS sequence"/>
</dbReference>
<reference evidence="2 3" key="1">
    <citation type="submission" date="2020-08" db="EMBL/GenBank/DDBJ databases">
        <title>Genomic Encyclopedia of Type Strains, Phase IV (KMG-IV): sequencing the most valuable type-strain genomes for metagenomic binning, comparative biology and taxonomic classification.</title>
        <authorList>
            <person name="Goeker M."/>
        </authorList>
    </citation>
    <scope>NUCLEOTIDE SEQUENCE [LARGE SCALE GENOMIC DNA]</scope>
    <source>
        <strain evidence="2 3">DSM 17498</strain>
    </source>
</reference>
<dbReference type="AlphaFoldDB" id="A0A840MZA7"/>
<organism evidence="2 3">
    <name type="scientific">Afipia massiliensis</name>
    <dbReference type="NCBI Taxonomy" id="211460"/>
    <lineage>
        <taxon>Bacteria</taxon>
        <taxon>Pseudomonadati</taxon>
        <taxon>Pseudomonadota</taxon>
        <taxon>Alphaproteobacteria</taxon>
        <taxon>Hyphomicrobiales</taxon>
        <taxon>Nitrobacteraceae</taxon>
        <taxon>Afipia</taxon>
    </lineage>
</organism>
<evidence type="ECO:0000256" key="1">
    <source>
        <dbReference type="SAM" id="MobiDB-lite"/>
    </source>
</evidence>
<dbReference type="EMBL" id="JACHIJ010000003">
    <property type="protein sequence ID" value="MBB5052062.1"/>
    <property type="molecule type" value="Genomic_DNA"/>
</dbReference>
<name>A0A840MZA7_9BRAD</name>
<gene>
    <name evidence="2" type="ORF">HNQ36_002036</name>
</gene>
<feature type="region of interest" description="Disordered" evidence="1">
    <location>
        <begin position="92"/>
        <end position="116"/>
    </location>
</feature>
<accession>A0A840MZA7</accession>
<protein>
    <submittedName>
        <fullName evidence="2">Uncharacterized protein</fullName>
    </submittedName>
</protein>
<evidence type="ECO:0000313" key="2">
    <source>
        <dbReference type="EMBL" id="MBB5052062.1"/>
    </source>
</evidence>
<dbReference type="RefSeq" id="WP_210312040.1">
    <property type="nucleotide sequence ID" value="NZ_JACHIJ010000003.1"/>
</dbReference>
<comment type="caution">
    <text evidence="2">The sequence shown here is derived from an EMBL/GenBank/DDBJ whole genome shotgun (WGS) entry which is preliminary data.</text>
</comment>